<evidence type="ECO:0000256" key="5">
    <source>
        <dbReference type="ARBA" id="ARBA00022824"/>
    </source>
</evidence>
<dbReference type="EMBL" id="GIBP01010650">
    <property type="protein sequence ID" value="NDV39619.1"/>
    <property type="molecule type" value="Transcribed_RNA"/>
</dbReference>
<dbReference type="GO" id="GO:0006612">
    <property type="term" value="P:protein targeting to membrane"/>
    <property type="evidence" value="ECO:0007669"/>
    <property type="project" value="TreeGrafter"/>
</dbReference>
<comment type="subcellular location">
    <subcellularLocation>
        <location evidence="1">Endoplasmic reticulum membrane</location>
        <topology evidence="1">Peripheral membrane protein</topology>
    </subcellularLocation>
</comment>
<sequence length="113" mass="13304">MGIRFEATFPEELEGLIEPEEYNPVINRINEYFEEAEKANGYTFLEGCLGCITFFSTNLCMQSRYDKFLELVDEHIDDQNQNLFKSKNLKMSFPSKNGFQFLEIVYKDMSEKL</sequence>
<dbReference type="AlphaFoldDB" id="A0A6B2LQX6"/>
<proteinExistence type="inferred from homology"/>
<organism evidence="8">
    <name type="scientific">Arcella intermedia</name>
    <dbReference type="NCBI Taxonomy" id="1963864"/>
    <lineage>
        <taxon>Eukaryota</taxon>
        <taxon>Amoebozoa</taxon>
        <taxon>Tubulinea</taxon>
        <taxon>Elardia</taxon>
        <taxon>Arcellinida</taxon>
        <taxon>Sphaerothecina</taxon>
        <taxon>Arcellidae</taxon>
        <taxon>Arcella</taxon>
    </lineage>
</organism>
<name>A0A6B2LQX6_9EUKA</name>
<evidence type="ECO:0000256" key="2">
    <source>
        <dbReference type="ARBA" id="ARBA00007732"/>
    </source>
</evidence>
<dbReference type="InterPro" id="IPR019383">
    <property type="entry name" value="Golgin_A_7/ERF4"/>
</dbReference>
<keyword evidence="6" id="KW-0472">Membrane</keyword>
<evidence type="ECO:0000256" key="3">
    <source>
        <dbReference type="ARBA" id="ARBA00011396"/>
    </source>
</evidence>
<dbReference type="PANTHER" id="PTHR13254">
    <property type="entry name" value="GOLGI AUTOANTIGEN, GOLGIN SUBFAMILY A, 7"/>
    <property type="match status" value="1"/>
</dbReference>
<accession>A0A6B2LQX6</accession>
<evidence type="ECO:0000313" key="8">
    <source>
        <dbReference type="EMBL" id="NDV39619.1"/>
    </source>
</evidence>
<dbReference type="GO" id="GO:0005789">
    <property type="term" value="C:endoplasmic reticulum membrane"/>
    <property type="evidence" value="ECO:0007669"/>
    <property type="project" value="UniProtKB-SubCell"/>
</dbReference>
<feature type="domain" description="Golgin subfamily A member 7/ERF4" evidence="7">
    <location>
        <begin position="3"/>
        <end position="103"/>
    </location>
</feature>
<comment type="subunit">
    <text evidence="3">Interacts with ERF2.</text>
</comment>
<evidence type="ECO:0000256" key="1">
    <source>
        <dbReference type="ARBA" id="ARBA00004406"/>
    </source>
</evidence>
<dbReference type="InterPro" id="IPR051371">
    <property type="entry name" value="Ras_palmitoyltransferase"/>
</dbReference>
<dbReference type="Pfam" id="PF10256">
    <property type="entry name" value="Erf4"/>
    <property type="match status" value="1"/>
</dbReference>
<evidence type="ECO:0000256" key="6">
    <source>
        <dbReference type="ARBA" id="ARBA00023136"/>
    </source>
</evidence>
<protein>
    <recommendedName>
        <fullName evidence="4">Ras modification protein ERF4</fullName>
    </recommendedName>
</protein>
<dbReference type="GO" id="GO:0002178">
    <property type="term" value="C:palmitoyltransferase complex"/>
    <property type="evidence" value="ECO:0007669"/>
    <property type="project" value="TreeGrafter"/>
</dbReference>
<evidence type="ECO:0000259" key="7">
    <source>
        <dbReference type="Pfam" id="PF10256"/>
    </source>
</evidence>
<reference evidence="8" key="1">
    <citation type="journal article" date="2020" name="J. Eukaryot. Microbiol.">
        <title>De novo Sequencing, Assembly and Annotation of the Transcriptome for the Free-Living Testate Amoeba Arcella intermedia.</title>
        <authorList>
            <person name="Ribeiro G.M."/>
            <person name="Porfirio-Sousa A.L."/>
            <person name="Maurer-Alcala X.X."/>
            <person name="Katz L.A."/>
            <person name="Lahr D.J.G."/>
        </authorList>
    </citation>
    <scope>NUCLEOTIDE SEQUENCE</scope>
</reference>
<keyword evidence="5" id="KW-0256">Endoplasmic reticulum</keyword>
<evidence type="ECO:0000256" key="4">
    <source>
        <dbReference type="ARBA" id="ARBA00018463"/>
    </source>
</evidence>
<dbReference type="PANTHER" id="PTHR13254:SF0">
    <property type="entry name" value="GOLGIN SUBFAMILY A MEMBER 7_ERF4 DOMAIN-CONTAINING PROTEIN"/>
    <property type="match status" value="1"/>
</dbReference>
<comment type="similarity">
    <text evidence="2">Belongs to the ERF4 family.</text>
</comment>